<reference evidence="2 3" key="1">
    <citation type="submission" date="2018-01" db="EMBL/GenBank/DDBJ databases">
        <title>Harnessing the power of phylogenomics to disentangle the directionality and signatures of interkingdom host jumping in the parasitic fungal genus Tolypocladium.</title>
        <authorList>
            <person name="Quandt C.A."/>
            <person name="Patterson W."/>
            <person name="Spatafora J.W."/>
        </authorList>
    </citation>
    <scope>NUCLEOTIDE SEQUENCE [LARGE SCALE GENOMIC DNA]</scope>
    <source>
        <strain evidence="2 3">NRBC 100945</strain>
    </source>
</reference>
<gene>
    <name evidence="2" type="ORF">TPAR_08904</name>
</gene>
<sequence>STSASAYRLKFDIEYTDGGPIITYKPHEIVIDNPRGAEHRRMYVFVTSPIIMSFPFECPMREIPDLESEMLNSILLPVNRLQIRTSATTLGPVAGQAGPEHGYVPVLPRMGTSAALRPTSRRWRPRRGTGTLPWCRVRLDGWRGPHTQTVLSYNPSPSSLGTKTRRRQAVFRGARQRMRNRKGICLLPRKIWVHEAGRMTAPPLSRTTESQVPAVVDSDLVAHLSSGPALRPGTPQRAWPTSPGSPSLCRGLSVPPRARHSRYATGMPPAYLSLPGP</sequence>
<name>A0A2S4KL89_9HYPO</name>
<accession>A0A2S4KL89</accession>
<organism evidence="2 3">
    <name type="scientific">Tolypocladium paradoxum</name>
    <dbReference type="NCBI Taxonomy" id="94208"/>
    <lineage>
        <taxon>Eukaryota</taxon>
        <taxon>Fungi</taxon>
        <taxon>Dikarya</taxon>
        <taxon>Ascomycota</taxon>
        <taxon>Pezizomycotina</taxon>
        <taxon>Sordariomycetes</taxon>
        <taxon>Hypocreomycetidae</taxon>
        <taxon>Hypocreales</taxon>
        <taxon>Ophiocordycipitaceae</taxon>
        <taxon>Tolypocladium</taxon>
    </lineage>
</organism>
<evidence type="ECO:0000313" key="3">
    <source>
        <dbReference type="Proteomes" id="UP000237481"/>
    </source>
</evidence>
<keyword evidence="3" id="KW-1185">Reference proteome</keyword>
<proteinExistence type="predicted"/>
<feature type="region of interest" description="Disordered" evidence="1">
    <location>
        <begin position="225"/>
        <end position="250"/>
    </location>
</feature>
<comment type="caution">
    <text evidence="2">The sequence shown here is derived from an EMBL/GenBank/DDBJ whole genome shotgun (WGS) entry which is preliminary data.</text>
</comment>
<dbReference type="EMBL" id="PKSG01001133">
    <property type="protein sequence ID" value="POR30919.1"/>
    <property type="molecule type" value="Genomic_DNA"/>
</dbReference>
<evidence type="ECO:0000256" key="1">
    <source>
        <dbReference type="SAM" id="MobiDB-lite"/>
    </source>
</evidence>
<feature type="non-terminal residue" evidence="2">
    <location>
        <position position="1"/>
    </location>
</feature>
<protein>
    <submittedName>
        <fullName evidence="2">Uncharacterized protein</fullName>
    </submittedName>
</protein>
<evidence type="ECO:0000313" key="2">
    <source>
        <dbReference type="EMBL" id="POR30919.1"/>
    </source>
</evidence>
<dbReference type="AlphaFoldDB" id="A0A2S4KL89"/>
<dbReference type="Proteomes" id="UP000237481">
    <property type="component" value="Unassembled WGS sequence"/>
</dbReference>
<dbReference type="OrthoDB" id="4758498at2759"/>